<proteinExistence type="predicted"/>
<dbReference type="RefSeq" id="WP_123665534.1">
    <property type="nucleotide sequence ID" value="NZ_RJKE01000001.1"/>
</dbReference>
<dbReference type="OrthoDB" id="63519at2"/>
<dbReference type="Pfam" id="PF12697">
    <property type="entry name" value="Abhydrolase_6"/>
    <property type="match status" value="1"/>
</dbReference>
<sequence length="270" mass="28777">MLVRVEWDGVVLTLSHRGGVGTPLVIVPGVMADAASWRPVVDALATDRPVYVLNRRGRRPSGPLGDGYSIGTEVDDLCRVLDDLGTADGVDLFGWSYGGLIALEAATRHPGIRSLTLYEPVVRPFGAPALDALRQADEAGDLDLAVEIVNRDVSGFSAEYVAELRRTPVWQVLRPLAAPLARELGALNDHEADLPGYGLLAQPVTLLLGGDNEGALPYGEPFARIAEAMPRARVRVMPGQGHLAHAQDPGALAAFIDEALDWADRARVGS</sequence>
<gene>
    <name evidence="2" type="ORF">EDD29_3665</name>
</gene>
<organism evidence="2 3">
    <name type="scientific">Actinocorallia herbida</name>
    <dbReference type="NCBI Taxonomy" id="58109"/>
    <lineage>
        <taxon>Bacteria</taxon>
        <taxon>Bacillati</taxon>
        <taxon>Actinomycetota</taxon>
        <taxon>Actinomycetes</taxon>
        <taxon>Streptosporangiales</taxon>
        <taxon>Thermomonosporaceae</taxon>
        <taxon>Actinocorallia</taxon>
    </lineage>
</organism>
<dbReference type="PANTHER" id="PTHR43798:SF27">
    <property type="entry name" value="HYDROLASE ALPHA_BETA HYDROLASE FOLD FAMILY"/>
    <property type="match status" value="1"/>
</dbReference>
<evidence type="ECO:0000259" key="1">
    <source>
        <dbReference type="Pfam" id="PF12697"/>
    </source>
</evidence>
<accession>A0A3N1CXT4</accession>
<dbReference type="GO" id="GO:0016020">
    <property type="term" value="C:membrane"/>
    <property type="evidence" value="ECO:0007669"/>
    <property type="project" value="TreeGrafter"/>
</dbReference>
<reference evidence="2 3" key="1">
    <citation type="submission" date="2018-11" db="EMBL/GenBank/DDBJ databases">
        <title>Sequencing the genomes of 1000 actinobacteria strains.</title>
        <authorList>
            <person name="Klenk H.-P."/>
        </authorList>
    </citation>
    <scope>NUCLEOTIDE SEQUENCE [LARGE SCALE GENOMIC DNA]</scope>
    <source>
        <strain evidence="2 3">DSM 44254</strain>
    </source>
</reference>
<keyword evidence="3" id="KW-1185">Reference proteome</keyword>
<comment type="caution">
    <text evidence="2">The sequence shown here is derived from an EMBL/GenBank/DDBJ whole genome shotgun (WGS) entry which is preliminary data.</text>
</comment>
<evidence type="ECO:0000313" key="2">
    <source>
        <dbReference type="EMBL" id="ROO86102.1"/>
    </source>
</evidence>
<dbReference type="GO" id="GO:0003824">
    <property type="term" value="F:catalytic activity"/>
    <property type="evidence" value="ECO:0007669"/>
    <property type="project" value="UniProtKB-ARBA"/>
</dbReference>
<dbReference type="PANTHER" id="PTHR43798">
    <property type="entry name" value="MONOACYLGLYCEROL LIPASE"/>
    <property type="match status" value="1"/>
</dbReference>
<dbReference type="Gene3D" id="3.40.50.1820">
    <property type="entry name" value="alpha/beta hydrolase"/>
    <property type="match status" value="1"/>
</dbReference>
<dbReference type="InterPro" id="IPR029058">
    <property type="entry name" value="AB_hydrolase_fold"/>
</dbReference>
<evidence type="ECO:0000313" key="3">
    <source>
        <dbReference type="Proteomes" id="UP000272400"/>
    </source>
</evidence>
<dbReference type="Proteomes" id="UP000272400">
    <property type="component" value="Unassembled WGS sequence"/>
</dbReference>
<dbReference type="InterPro" id="IPR050266">
    <property type="entry name" value="AB_hydrolase_sf"/>
</dbReference>
<dbReference type="EMBL" id="RJKE01000001">
    <property type="protein sequence ID" value="ROO86102.1"/>
    <property type="molecule type" value="Genomic_DNA"/>
</dbReference>
<dbReference type="InterPro" id="IPR000073">
    <property type="entry name" value="AB_hydrolase_1"/>
</dbReference>
<name>A0A3N1CXT4_9ACTN</name>
<dbReference type="SUPFAM" id="SSF53474">
    <property type="entry name" value="alpha/beta-Hydrolases"/>
    <property type="match status" value="1"/>
</dbReference>
<feature type="domain" description="AB hydrolase-1" evidence="1">
    <location>
        <begin position="24"/>
        <end position="254"/>
    </location>
</feature>
<protein>
    <submittedName>
        <fullName evidence="2">Pimeloyl-ACP methyl ester carboxylesterase</fullName>
    </submittedName>
</protein>
<dbReference type="AlphaFoldDB" id="A0A3N1CXT4"/>